<keyword evidence="1" id="KW-0175">Coiled coil</keyword>
<evidence type="ECO:0000256" key="1">
    <source>
        <dbReference type="SAM" id="Coils"/>
    </source>
</evidence>
<keyword evidence="3" id="KW-1185">Reference proteome</keyword>
<protein>
    <submittedName>
        <fullName evidence="2">Uncharacterized protein</fullName>
    </submittedName>
</protein>
<comment type="caution">
    <text evidence="2">The sequence shown here is derived from an EMBL/GenBank/DDBJ whole genome shotgun (WGS) entry which is preliminary data.</text>
</comment>
<dbReference type="EMBL" id="AQFT01000009">
    <property type="protein sequence ID" value="EMZ37941.1"/>
    <property type="molecule type" value="Genomic_DNA"/>
</dbReference>
<name>N2BC33_9FIRM</name>
<reference evidence="2 3" key="1">
    <citation type="journal article" date="2014" name="Genome Announc.">
        <title>Draft genome sequences of the altered schaedler flora, a defined bacterial community from gnotobiotic mice.</title>
        <authorList>
            <person name="Wannemuehler M.J."/>
            <person name="Overstreet A.M."/>
            <person name="Ward D.V."/>
            <person name="Phillips G.J."/>
        </authorList>
    </citation>
    <scope>NUCLEOTIDE SEQUENCE [LARGE SCALE GENOMIC DNA]</scope>
    <source>
        <strain evidence="2 3">ASF492</strain>
    </source>
</reference>
<evidence type="ECO:0000313" key="2">
    <source>
        <dbReference type="EMBL" id="EMZ37941.1"/>
    </source>
</evidence>
<dbReference type="PATRIC" id="fig|1235802.3.peg.278"/>
<dbReference type="OrthoDB" id="78172at2"/>
<dbReference type="InterPro" id="IPR029035">
    <property type="entry name" value="DHS-like_NAD/FAD-binding_dom"/>
</dbReference>
<proteinExistence type="predicted"/>
<feature type="coiled-coil region" evidence="1">
    <location>
        <begin position="323"/>
        <end position="350"/>
    </location>
</feature>
<sequence>MSESKDEKIVEMNSFVKESIQILREAYLSKKLVLFVGSGADIDSGIPSWSSAIHDFCDHLHLEYEAGTDYLRIPQYYFNSRGKKEYVELCRKIFRHGQQLQPNEFHGKIAAFHVDTMITTNYTDFLEQEMNRRGYIYRTVCQDKDLPYVHHEKLIVKMHGDFAHDNFVLKEDDYLKYHKNFRLIETYVKSVIANHVVLFLGYSFQDPDLKQLFSWVKDIVGDDFQQAYLLEGIKDYNKNEFEYYRNLGVNILYTNSCRKDKKDALFAVMDMIRQESSEQLSGLEEAKRYFTPYLHFNHILHRYVEKGLSMCHLGVDGDEICALGRQEEEVKETNALLKKISEDFKKKEEDVTSVHGVLAGVLKKSGIRQIRIYTQNEKQIEYELIEVPQTECKMLQQEMEFNYPELRKMAEHHEFFDDSEKTYAKQAFLYYLTDDFVKAYQALCKTARISFEKKNYYQYYLAQFNRLRIAHMIKGIIFDEIPKDIYDRIQEDVEHIKLETILSDIPCLSYQDTEMLKEIDSFQLHYSLFQDIYRMAENVKVEHNTTYLIFGKLPEFVKLRCTVKDYYLYLRNNYIMVDRYQESKEVFVLYVKSMLESVSAADTSKLNRFELFLMIKYMLKKEILHSFIWNGIEVLPVEEDCMDYMKTVVNNLKSDRQKEHDCERWNSILVCAYMHADEELAELAFDCITENPDAQSCVEHKDIILRLIRVCGERSLYKQKQDGLFQMDDYALGRLLNTLLRMLIAEKDSLLIRNIGILIQTVSDVFCRVYEEGCTADIEPLLCDEKAMTVAKIYPNCSEKNQQIIRQYFTDWKKTQRNQWELYFHLVTNHIIDQSEEFEQSMLEQIDYGKSDQCEEILIMFYNLYMNNQWIHVEELKNILKNTDSLMLRFLGGMDEFDYDKFQIAWLSRWNDKMLRKVAFHNIARSNIVRRFTEENERGEISRPLLNIYFKYFAHV</sequence>
<dbReference type="eggNOG" id="COG0846">
    <property type="taxonomic scope" value="Bacteria"/>
</dbReference>
<dbReference type="AlphaFoldDB" id="N2BC33"/>
<dbReference type="Proteomes" id="UP000012589">
    <property type="component" value="Unassembled WGS sequence"/>
</dbReference>
<organism evidence="2 3">
    <name type="scientific">Eubacterium plexicaudatum ASF492</name>
    <dbReference type="NCBI Taxonomy" id="1235802"/>
    <lineage>
        <taxon>Bacteria</taxon>
        <taxon>Bacillati</taxon>
        <taxon>Bacillota</taxon>
        <taxon>Clostridia</taxon>
        <taxon>Eubacteriales</taxon>
        <taxon>Eubacteriaceae</taxon>
        <taxon>Eubacterium</taxon>
    </lineage>
</organism>
<evidence type="ECO:0000313" key="3">
    <source>
        <dbReference type="Proteomes" id="UP000012589"/>
    </source>
</evidence>
<accession>N2BC33</accession>
<dbReference type="STRING" id="1235802.C823_00265"/>
<dbReference type="Pfam" id="PF13289">
    <property type="entry name" value="SIR2_2"/>
    <property type="match status" value="1"/>
</dbReference>
<dbReference type="HOGENOM" id="CLU_012310_0_0_9"/>
<gene>
    <name evidence="2" type="ORF">C823_00265</name>
</gene>
<dbReference type="SUPFAM" id="SSF52467">
    <property type="entry name" value="DHS-like NAD/FAD-binding domain"/>
    <property type="match status" value="1"/>
</dbReference>